<proteinExistence type="predicted"/>
<dbReference type="AlphaFoldDB" id="L9ZTR1"/>
<feature type="transmembrane region" description="Helical" evidence="1">
    <location>
        <begin position="179"/>
        <end position="198"/>
    </location>
</feature>
<dbReference type="PATRIC" id="fig|1230458.4.peg.3062"/>
<keyword evidence="1" id="KW-0472">Membrane</keyword>
<dbReference type="CDD" id="cd00090">
    <property type="entry name" value="HTH_ARSR"/>
    <property type="match status" value="1"/>
</dbReference>
<keyword evidence="1" id="KW-0812">Transmembrane</keyword>
<dbReference type="EMBL" id="AOIL01000050">
    <property type="protein sequence ID" value="ELY88942.1"/>
    <property type="molecule type" value="Genomic_DNA"/>
</dbReference>
<dbReference type="Pfam" id="PF12840">
    <property type="entry name" value="HTH_20"/>
    <property type="match status" value="1"/>
</dbReference>
<organism evidence="2 3">
    <name type="scientific">Natrialba taiwanensis DSM 12281</name>
    <dbReference type="NCBI Taxonomy" id="1230458"/>
    <lineage>
        <taxon>Archaea</taxon>
        <taxon>Methanobacteriati</taxon>
        <taxon>Methanobacteriota</taxon>
        <taxon>Stenosarchaea group</taxon>
        <taxon>Halobacteria</taxon>
        <taxon>Halobacteriales</taxon>
        <taxon>Natrialbaceae</taxon>
        <taxon>Natrialba</taxon>
    </lineage>
</organism>
<dbReference type="InterPro" id="IPR036390">
    <property type="entry name" value="WH_DNA-bd_sf"/>
</dbReference>
<dbReference type="InterPro" id="IPR011991">
    <property type="entry name" value="ArsR-like_HTH"/>
</dbReference>
<comment type="caution">
    <text evidence="2">The sequence shown here is derived from an EMBL/GenBank/DDBJ whole genome shotgun (WGS) entry which is preliminary data.</text>
</comment>
<gene>
    <name evidence="2" type="ORF">C484_15153</name>
</gene>
<dbReference type="RefSeq" id="WP_006826700.1">
    <property type="nucleotide sequence ID" value="NZ_AOIL01000050.1"/>
</dbReference>
<protein>
    <recommendedName>
        <fullName evidence="4">ArsR family transcriptional regulator</fullName>
    </recommendedName>
</protein>
<evidence type="ECO:0000313" key="2">
    <source>
        <dbReference type="EMBL" id="ELY88942.1"/>
    </source>
</evidence>
<dbReference type="Proteomes" id="UP000011648">
    <property type="component" value="Unassembled WGS sequence"/>
</dbReference>
<keyword evidence="3" id="KW-1185">Reference proteome</keyword>
<dbReference type="Gene3D" id="1.10.10.10">
    <property type="entry name" value="Winged helix-like DNA-binding domain superfamily/Winged helix DNA-binding domain"/>
    <property type="match status" value="1"/>
</dbReference>
<dbReference type="OrthoDB" id="11368at2157"/>
<dbReference type="STRING" id="1230458.C484_15153"/>
<name>L9ZTR1_9EURY</name>
<dbReference type="InterPro" id="IPR036388">
    <property type="entry name" value="WH-like_DNA-bd_sf"/>
</dbReference>
<evidence type="ECO:0000256" key="1">
    <source>
        <dbReference type="SAM" id="Phobius"/>
    </source>
</evidence>
<evidence type="ECO:0000313" key="3">
    <source>
        <dbReference type="Proteomes" id="UP000011648"/>
    </source>
</evidence>
<evidence type="ECO:0008006" key="4">
    <source>
        <dbReference type="Google" id="ProtNLM"/>
    </source>
</evidence>
<sequence>MSSLFPLKPSSALDDRETEPKLVEFTETEAEHILSSVSSTTARTILAMLYEEPQTASDIADRMDASVQNVSYHLERLVEADLIVVAGTWYSSQGREMDVYAPANGPLVLYTGAEQTTPSLSGALQRVLGASVFVGLVSALVHTRWNAPRPAQPRLLSTAQPPEPTLRESLLEFATGPGGFVLAAGLFAIGCWVGYWYWMRYRPATRRQAAVGE</sequence>
<accession>L9ZTR1</accession>
<reference evidence="2 3" key="1">
    <citation type="journal article" date="2014" name="PLoS Genet.">
        <title>Phylogenetically driven sequencing of extremely halophilic archaea reveals strategies for static and dynamic osmo-response.</title>
        <authorList>
            <person name="Becker E.A."/>
            <person name="Seitzer P.M."/>
            <person name="Tritt A."/>
            <person name="Larsen D."/>
            <person name="Krusor M."/>
            <person name="Yao A.I."/>
            <person name="Wu D."/>
            <person name="Madern D."/>
            <person name="Eisen J.A."/>
            <person name="Darling A.E."/>
            <person name="Facciotti M.T."/>
        </authorList>
    </citation>
    <scope>NUCLEOTIDE SEQUENCE [LARGE SCALE GENOMIC DNA]</scope>
    <source>
        <strain evidence="2 3">DSM 12281</strain>
    </source>
</reference>
<keyword evidence="1" id="KW-1133">Transmembrane helix</keyword>
<dbReference type="SUPFAM" id="SSF46785">
    <property type="entry name" value="Winged helix' DNA-binding domain"/>
    <property type="match status" value="1"/>
</dbReference>